<dbReference type="InterPro" id="IPR000827">
    <property type="entry name" value="Chemokine_CC_CS"/>
</dbReference>
<dbReference type="GO" id="GO:0005615">
    <property type="term" value="C:extracellular space"/>
    <property type="evidence" value="ECO:0007669"/>
    <property type="project" value="UniProtKB-KW"/>
</dbReference>
<evidence type="ECO:0000256" key="2">
    <source>
        <dbReference type="ARBA" id="ARBA00010868"/>
    </source>
</evidence>
<protein>
    <recommendedName>
        <fullName evidence="9">C-C motif chemokine</fullName>
    </recommendedName>
</protein>
<dbReference type="InterPro" id="IPR039809">
    <property type="entry name" value="Chemokine_b/g/d"/>
</dbReference>
<dbReference type="InterPro" id="IPR036048">
    <property type="entry name" value="Interleukin_8-like_sf"/>
</dbReference>
<reference evidence="12" key="1">
    <citation type="submission" date="2025-08" db="UniProtKB">
        <authorList>
            <consortium name="RefSeq"/>
        </authorList>
    </citation>
    <scope>IDENTIFICATION</scope>
    <source>
        <tissue evidence="12">Blood</tissue>
    </source>
</reference>
<dbReference type="InterPro" id="IPR001811">
    <property type="entry name" value="Chemokine_IL8-like_dom"/>
</dbReference>
<dbReference type="AlphaFoldDB" id="A0AA97JUE1"/>
<keyword evidence="3 9" id="KW-0145">Chemotaxis</keyword>
<feature type="signal peptide" evidence="9">
    <location>
        <begin position="1"/>
        <end position="23"/>
    </location>
</feature>
<sequence>MARPGLLLCLVALSSWSILQVTGYYQVMDCCLSTSSQRIPSRLVRGYREQQIQEGCPVRAVVFITIKGKQLCAPPHALWVKQLKRRLDHHHPKSPSLTSS</sequence>
<evidence type="ECO:0000259" key="10">
    <source>
        <dbReference type="SMART" id="SM00199"/>
    </source>
</evidence>
<dbReference type="GO" id="GO:0061844">
    <property type="term" value="P:antimicrobial humoral immune response mediated by antimicrobial peptide"/>
    <property type="evidence" value="ECO:0007669"/>
    <property type="project" value="TreeGrafter"/>
</dbReference>
<dbReference type="GO" id="GO:0048245">
    <property type="term" value="P:eosinophil chemotaxis"/>
    <property type="evidence" value="ECO:0007669"/>
    <property type="project" value="TreeGrafter"/>
</dbReference>
<evidence type="ECO:0000256" key="4">
    <source>
        <dbReference type="ARBA" id="ARBA00022514"/>
    </source>
</evidence>
<evidence type="ECO:0000256" key="1">
    <source>
        <dbReference type="ARBA" id="ARBA00004613"/>
    </source>
</evidence>
<evidence type="ECO:0000256" key="9">
    <source>
        <dbReference type="RuleBase" id="RU361150"/>
    </source>
</evidence>
<keyword evidence="5 9" id="KW-0964">Secreted</keyword>
<dbReference type="Gene3D" id="2.40.50.40">
    <property type="match status" value="1"/>
</dbReference>
<keyword evidence="4 9" id="KW-0202">Cytokine</keyword>
<gene>
    <name evidence="12" type="primary">LOC129334916</name>
</gene>
<accession>A0AA97JUE1</accession>
<dbReference type="RefSeq" id="XP_054843269.1">
    <property type="nucleotide sequence ID" value="XM_054987294.1"/>
</dbReference>
<dbReference type="GeneID" id="129334916"/>
<dbReference type="Pfam" id="PF00048">
    <property type="entry name" value="IL8"/>
    <property type="match status" value="1"/>
</dbReference>
<evidence type="ECO:0000256" key="8">
    <source>
        <dbReference type="ARBA" id="ARBA00023198"/>
    </source>
</evidence>
<dbReference type="GO" id="GO:0030335">
    <property type="term" value="P:positive regulation of cell migration"/>
    <property type="evidence" value="ECO:0007669"/>
    <property type="project" value="TreeGrafter"/>
</dbReference>
<dbReference type="SMART" id="SM00199">
    <property type="entry name" value="SCY"/>
    <property type="match status" value="1"/>
</dbReference>
<keyword evidence="7" id="KW-1015">Disulfide bond</keyword>
<evidence type="ECO:0000313" key="11">
    <source>
        <dbReference type="Proteomes" id="UP001190640"/>
    </source>
</evidence>
<evidence type="ECO:0000256" key="7">
    <source>
        <dbReference type="ARBA" id="ARBA00023157"/>
    </source>
</evidence>
<dbReference type="GO" id="GO:0006954">
    <property type="term" value="P:inflammatory response"/>
    <property type="evidence" value="ECO:0007669"/>
    <property type="project" value="UniProtKB-KW"/>
</dbReference>
<dbReference type="PANTHER" id="PTHR12015:SF80">
    <property type="entry name" value="C-C MOTIF CHEMOKINE 19"/>
    <property type="match status" value="1"/>
</dbReference>
<evidence type="ECO:0000256" key="3">
    <source>
        <dbReference type="ARBA" id="ARBA00022500"/>
    </source>
</evidence>
<dbReference type="SUPFAM" id="SSF54117">
    <property type="entry name" value="Interleukin 8-like chemokines"/>
    <property type="match status" value="1"/>
</dbReference>
<dbReference type="KEGG" id="emc:129334916"/>
<comment type="subcellular location">
    <subcellularLocation>
        <location evidence="1 9">Secreted</location>
    </subcellularLocation>
</comment>
<feature type="chain" id="PRO_5041516392" description="C-C motif chemokine" evidence="9">
    <location>
        <begin position="24"/>
        <end position="100"/>
    </location>
</feature>
<dbReference type="PROSITE" id="PS00472">
    <property type="entry name" value="SMALL_CYTOKINES_CC"/>
    <property type="match status" value="1"/>
</dbReference>
<evidence type="ECO:0000256" key="5">
    <source>
        <dbReference type="ARBA" id="ARBA00022525"/>
    </source>
</evidence>
<keyword evidence="8" id="KW-0395">Inflammatory response</keyword>
<dbReference type="Proteomes" id="UP001190640">
    <property type="component" value="Chromosome 8"/>
</dbReference>
<organism evidence="11 12">
    <name type="scientific">Eublepharis macularius</name>
    <name type="common">Leopard gecko</name>
    <name type="synonym">Cyrtodactylus macularius</name>
    <dbReference type="NCBI Taxonomy" id="481883"/>
    <lineage>
        <taxon>Eukaryota</taxon>
        <taxon>Metazoa</taxon>
        <taxon>Chordata</taxon>
        <taxon>Craniata</taxon>
        <taxon>Vertebrata</taxon>
        <taxon>Euteleostomi</taxon>
        <taxon>Lepidosauria</taxon>
        <taxon>Squamata</taxon>
        <taxon>Bifurcata</taxon>
        <taxon>Gekkota</taxon>
        <taxon>Eublepharidae</taxon>
        <taxon>Eublepharinae</taxon>
        <taxon>Eublepharis</taxon>
    </lineage>
</organism>
<comment type="similarity">
    <text evidence="2 9">Belongs to the intercrine beta (chemokine CC) family.</text>
</comment>
<dbReference type="GO" id="GO:0070098">
    <property type="term" value="P:chemokine-mediated signaling pathway"/>
    <property type="evidence" value="ECO:0007669"/>
    <property type="project" value="TreeGrafter"/>
</dbReference>
<name>A0AA97JUE1_EUBMA</name>
<dbReference type="GO" id="GO:0008009">
    <property type="term" value="F:chemokine activity"/>
    <property type="evidence" value="ECO:0007669"/>
    <property type="project" value="InterPro"/>
</dbReference>
<evidence type="ECO:0000313" key="12">
    <source>
        <dbReference type="RefSeq" id="XP_054843269.1"/>
    </source>
</evidence>
<keyword evidence="6 9" id="KW-0732">Signal</keyword>
<dbReference type="GO" id="GO:0048020">
    <property type="term" value="F:CCR chemokine receptor binding"/>
    <property type="evidence" value="ECO:0007669"/>
    <property type="project" value="TreeGrafter"/>
</dbReference>
<dbReference type="FunFam" id="2.40.50.40:FF:000012">
    <property type="entry name" value="C-C motif chemokine"/>
    <property type="match status" value="1"/>
</dbReference>
<proteinExistence type="inferred from homology"/>
<keyword evidence="11" id="KW-1185">Reference proteome</keyword>
<dbReference type="PANTHER" id="PTHR12015">
    <property type="entry name" value="SMALL INDUCIBLE CYTOKINE A"/>
    <property type="match status" value="1"/>
</dbReference>
<feature type="domain" description="Chemokine interleukin-8-like" evidence="10">
    <location>
        <begin position="27"/>
        <end position="87"/>
    </location>
</feature>
<evidence type="ECO:0000256" key="6">
    <source>
        <dbReference type="ARBA" id="ARBA00022729"/>
    </source>
</evidence>